<dbReference type="EMBL" id="ASSM01000010">
    <property type="protein sequence ID" value="EOR99688.1"/>
    <property type="molecule type" value="Genomic_DNA"/>
</dbReference>
<dbReference type="Proteomes" id="UP000014207">
    <property type="component" value="Unassembled WGS sequence"/>
</dbReference>
<protein>
    <submittedName>
        <fullName evidence="2">RHS repeat-associated core domain-containing protein</fullName>
    </submittedName>
</protein>
<comment type="caution">
    <text evidence="2">The sequence shown here is derived from an EMBL/GenBank/DDBJ whole genome shotgun (WGS) entry which is preliminary data.</text>
</comment>
<reference evidence="2 3" key="1">
    <citation type="submission" date="2013-04" db="EMBL/GenBank/DDBJ databases">
        <title>The Genome Sequence of Bacteroides thetaiotaomicron dnLKV9.</title>
        <authorList>
            <consortium name="The Broad Institute Genomics Platform"/>
            <consortium name="The Broad Institute Genome Sequencing Center for Infectious Disease"/>
            <person name="Earl A."/>
            <person name="Xavier R."/>
            <person name="Kuhn K."/>
            <person name="Stappenbeck T."/>
            <person name="Walker B."/>
            <person name="Young S."/>
            <person name="Zeng Q."/>
            <person name="Gargeya S."/>
            <person name="Fitzgerald M."/>
            <person name="Haas B."/>
            <person name="Abouelleil A."/>
            <person name="Allen A.W."/>
            <person name="Alvarado L."/>
            <person name="Arachchi H.M."/>
            <person name="Berlin A.M."/>
            <person name="Chapman S.B."/>
            <person name="Gainer-Dewar J."/>
            <person name="Goldberg J."/>
            <person name="Griggs A."/>
            <person name="Gujja S."/>
            <person name="Hansen M."/>
            <person name="Howarth C."/>
            <person name="Imamovic A."/>
            <person name="Ireland A."/>
            <person name="Larimer J."/>
            <person name="McCowan C."/>
            <person name="Murphy C."/>
            <person name="Pearson M."/>
            <person name="Poon T.W."/>
            <person name="Priest M."/>
            <person name="Roberts A."/>
            <person name="Saif S."/>
            <person name="Shea T."/>
            <person name="Sisk P."/>
            <person name="Sykes S."/>
            <person name="Wortman J."/>
            <person name="Nusbaum C."/>
            <person name="Birren B."/>
        </authorList>
    </citation>
    <scope>NUCLEOTIDE SEQUENCE [LARGE SCALE GENOMIC DNA]</scope>
    <source>
        <strain evidence="3">dnLKV9</strain>
    </source>
</reference>
<dbReference type="PANTHER" id="PTHR32305:SF15">
    <property type="entry name" value="PROTEIN RHSA-RELATED"/>
    <property type="match status" value="1"/>
</dbReference>
<dbReference type="InterPro" id="IPR022385">
    <property type="entry name" value="Rhs_assc_core"/>
</dbReference>
<dbReference type="InterPro" id="IPR045619">
    <property type="entry name" value="DUF6443"/>
</dbReference>
<feature type="domain" description="DUF6443" evidence="1">
    <location>
        <begin position="35"/>
        <end position="165"/>
    </location>
</feature>
<evidence type="ECO:0000313" key="3">
    <source>
        <dbReference type="Proteomes" id="UP000014207"/>
    </source>
</evidence>
<evidence type="ECO:0000259" key="1">
    <source>
        <dbReference type="Pfam" id="PF20041"/>
    </source>
</evidence>
<sequence length="1074" mass="122747">MKRIQMIIYLLSFFLFTKGQNATRDYTSRYNYMVEKTYLEATSLVENSARSVNDITYSDGFGRKWQKIQVLGSPVGNSDLVIPHEYSSFGQIEREYLPYVKEGNNGAFDANMLVPSHWNIYGTEEQNYAFTHTQYENSPLARVVQQTGPGKDWHTNGKGTNIDYDMNHSEEVRLYKVSSNGVLSVGGYYQSGTLQKKIVTDEDGHKTEIFTDNNDKTILSIAIDGNEKMETYYVYDARNQLRYVLPPEATHQLGMSIDISVLEKLAYYYEYDRKGRMTVKRLPGCQLISMVYDRCDRLILSQNGKQCTENTAKWSYFIYDNQNRIIEDGEIILSFSPTHEQLQQEAWDKESYLPEGVRAPLQYTTYDNYEVSDKVTAHPFVSFSGYHDHYNLHVSGLKTRTKVKILGTDDWLTTTFYYDDHSRSIQLICNNPQGILSYINTVYDFIGNTLKKQEVYDVDTLETTYEYDDRGRLLVKNNIWNGKALDRINYEYDALGQLKSKHCGEHIVESLSYNIRGWITDIQSSSFSQTLHYTDGSGIPCYNGNISSMTWKVGTATVLRGYKFTYDGFSRLKDAVYGEGELLSNNTNHFTEQVTGYDKNGNILGLLRYGQTNTMSYGLVDNLNLVYNGNQLQSVNDNATGHVFGNGMEFKDGASREIEYEYDANGNLTKDLNKNIADIQYNCLNLPEKVQFEGGNSISYLYAAEGTKLRTTYKTGNTTTITDYCGNAIYENGVLVKVLTEDGYITVSNNQFHYFIQDHQGNNRVVVTQNGTVEEVNDYYPFGGLLSSSLSNNVQPYKYNGKELNRDNGLDWYDYGARMYDASLGRWHVVDPMSEKYYSISSYVYGLNTPHNCIDPDGQKIIFVNGYLGFGSPRGGGTYWGGVNSSFVKGAKNFFNDQSAYFTDFDFNYLRSSTFLRNLDGYAYAKENYKQLIMGMNPQEDVFRIISHSMGGAFSEGIIRYLKEQGWNVDFSIHLNTWLPSELMGSVGTFLIDATITNDWVQGLSLPIDGSRDIPNANYKIRKKSNEGYQYRHRDWIDSGSFWNANNGITWNQLMPILDSWLIQNPNIQINYGQ</sequence>
<dbReference type="RefSeq" id="WP_016269192.1">
    <property type="nucleotide sequence ID" value="NZ_KE159460.1"/>
</dbReference>
<gene>
    <name evidence="2" type="ORF">C799_03570</name>
</gene>
<proteinExistence type="predicted"/>
<dbReference type="Gene3D" id="2.180.10.10">
    <property type="entry name" value="RHS repeat-associated core"/>
    <property type="match status" value="1"/>
</dbReference>
<dbReference type="NCBIfam" id="TIGR03696">
    <property type="entry name" value="Rhs_assc_core"/>
    <property type="match status" value="1"/>
</dbReference>
<evidence type="ECO:0000313" key="2">
    <source>
        <dbReference type="EMBL" id="EOR99688.1"/>
    </source>
</evidence>
<dbReference type="Pfam" id="PF20041">
    <property type="entry name" value="DUF6443"/>
    <property type="match status" value="1"/>
</dbReference>
<name>R9H737_BACT4</name>
<dbReference type="InterPro" id="IPR050708">
    <property type="entry name" value="T6SS_VgrG/RHS"/>
</dbReference>
<organism evidence="2 3">
    <name type="scientific">Bacteroides thetaiotaomicron dnLKV9</name>
    <dbReference type="NCBI Taxonomy" id="1235785"/>
    <lineage>
        <taxon>Bacteria</taxon>
        <taxon>Pseudomonadati</taxon>
        <taxon>Bacteroidota</taxon>
        <taxon>Bacteroidia</taxon>
        <taxon>Bacteroidales</taxon>
        <taxon>Bacteroidaceae</taxon>
        <taxon>Bacteroides</taxon>
    </lineage>
</organism>
<dbReference type="HOGENOM" id="CLU_004466_0_0_10"/>
<dbReference type="AlphaFoldDB" id="R9H737"/>
<accession>R9H737</accession>
<dbReference type="PATRIC" id="fig|1235785.3.peg.3602"/>
<dbReference type="PANTHER" id="PTHR32305">
    <property type="match status" value="1"/>
</dbReference>